<name>A0A1G7D6F3_9RHOB</name>
<organism evidence="6 7">
    <name type="scientific">Paracoccus isoporae</name>
    <dbReference type="NCBI Taxonomy" id="591205"/>
    <lineage>
        <taxon>Bacteria</taxon>
        <taxon>Pseudomonadati</taxon>
        <taxon>Pseudomonadota</taxon>
        <taxon>Alphaproteobacteria</taxon>
        <taxon>Rhodobacterales</taxon>
        <taxon>Paracoccaceae</taxon>
        <taxon>Paracoccus</taxon>
    </lineage>
</organism>
<dbReference type="SUPFAM" id="SSF51126">
    <property type="entry name" value="Pectin lyase-like"/>
    <property type="match status" value="1"/>
</dbReference>
<dbReference type="Pfam" id="PF05860">
    <property type="entry name" value="TPS"/>
    <property type="match status" value="1"/>
</dbReference>
<dbReference type="InterPro" id="IPR050909">
    <property type="entry name" value="Bact_Autotransporter_VF"/>
</dbReference>
<keyword evidence="2" id="KW-0964">Secreted</keyword>
<keyword evidence="7" id="KW-1185">Reference proteome</keyword>
<comment type="subcellular location">
    <subcellularLocation>
        <location evidence="1">Secreted</location>
    </subcellularLocation>
</comment>
<proteinExistence type="predicted"/>
<evidence type="ECO:0000259" key="5">
    <source>
        <dbReference type="SMART" id="SM00912"/>
    </source>
</evidence>
<evidence type="ECO:0000256" key="3">
    <source>
        <dbReference type="ARBA" id="ARBA00022729"/>
    </source>
</evidence>
<reference evidence="6 7" key="1">
    <citation type="submission" date="2016-10" db="EMBL/GenBank/DDBJ databases">
        <authorList>
            <person name="de Groot N.N."/>
        </authorList>
    </citation>
    <scope>NUCLEOTIDE SEQUENCE [LARGE SCALE GENOMIC DNA]</scope>
    <source>
        <strain evidence="6 7">DSM 22220</strain>
    </source>
</reference>
<gene>
    <name evidence="6" type="ORF">SAMN05421538_1075</name>
</gene>
<evidence type="ECO:0000256" key="4">
    <source>
        <dbReference type="SAM" id="MobiDB-lite"/>
    </source>
</evidence>
<dbReference type="EMBL" id="FNAH01000007">
    <property type="protein sequence ID" value="SDE47111.1"/>
    <property type="molecule type" value="Genomic_DNA"/>
</dbReference>
<dbReference type="PANTHER" id="PTHR12338:SF8">
    <property type="entry name" value="HEME_HEMOPEXIN-BINDING PROTEIN"/>
    <property type="match status" value="1"/>
</dbReference>
<dbReference type="InterPro" id="IPR041286">
    <property type="entry name" value="MBG_2"/>
</dbReference>
<dbReference type="Gene3D" id="2.160.20.110">
    <property type="match status" value="1"/>
</dbReference>
<dbReference type="PANTHER" id="PTHR12338">
    <property type="entry name" value="AUTOTRANSPORTER"/>
    <property type="match status" value="1"/>
</dbReference>
<protein>
    <submittedName>
        <fullName evidence="6">Filamentous hemagglutinin family N-terminal domain-containing protein</fullName>
    </submittedName>
</protein>
<accession>A0A1G7D6F3</accession>
<evidence type="ECO:0000256" key="1">
    <source>
        <dbReference type="ARBA" id="ARBA00004613"/>
    </source>
</evidence>
<sequence>MAQTIRASAFPAISGSERPLRLRAALLSSTLLIALPVAGSAQDLPSGGTVASGKVSIGQPSANAMIINQGSERAVVNWDGFSVGRGNSVDIRQPGQGSAMLNRVTGDTTSQIHGALNANGQVYVVNPNGIVIGESGRVNTGGGFVASTLDISDEDFNAGRLSFGGNGRSAGVTNRGSIAVGAGGYAALLGGRVDNSGTISAPLGRIGLGAGERATLDLSGDGFLQVALPSEDDGDDSALVKNSGRLSADGGRIEMKAAVARDAARNTINLSGTAEARSVSVQNGAIVLGGGAGGTVKVTGRATTRAIRQPVQTQPRRRESKLALQSSPRPPRQSGGQIDISGAEIMLLGALLDASGEGGGGRIRIGGDFAGQGPMPHAGTVRADAQTRILADAVTSGDGGRIAMWSDLRTEFNGQISARGAGDGDGGFVEVSSEGDVRYAGRTDLRAPGGAWGTLLIDPVDIEISDQPGATMTTADAEAALEIGSLELDTNGSASMEGNIEVMDGLGWDAGTSLILTAENDITISNSISASAGGLELEAKGDVNFSAASVFVDRLTINADTAALTDSQITEYGAAGGVSARVFALTGSEWTQEGPALSPFDVQQFNTSDGFSGPSRFLRVTGGDGSAADPYLLVDVYGLQGVDSYLTGSAPVLLDSNFALADDIDASGTANWNPNPLTGNQGFNPIGNAEENFTGSFDGRGFTISGLTSNRPYYAAMFERTAGATISDLALENVDIQGEQLAAGLVGVADDTVVENVSVAGQVTAAGDLFEVTAGGLIGDMLYGSVMDSTSNVALTVDMADDPENDSDYTLYAGDVGGLVGRLTYGGNITASRSAGSVAVTVTDKEFEVMNIGGFVGYLDGTITDSDSNAPVTYAESGSFSSTGSVSVGGFAGRHETGFGSVTMTRTAAHGEVSVDAGQAPANVGGHTGVNIASDIIDSYADGSVTSSSQETHYVGGLIGATEGGQVLRSYSRGLVQSSGSVTGIGGLIGYNLEDCCAPPTSVIASFWDQDQSEQGPNGLPNYGTPLPTATFRDTAGFLALAEAQGWNFATTWAPGDATAHPALYSVDQVVFARPNPLTLQYGTTGTATATGDVAGGPSENVFAQPGETLNGNALFQNPVFPNRNTGTGQFSLATTSLTSSTGEVYRVVDLPASYEITPAPLLIGATAQDKIYGESFAFTGGEFTIDPSTQLFYTDRVDRVRLSSAGAPGSATVGSYGITASDAAGSGLSNYNVSYAGSQMTVQPAPLWITANDQTKTYGELFAFDGDEFSTSGLVNDDSVSRVSLASGGSSATAAVAQSPYAISASDAVGSGLANYEISYADGEMTIDPALLTITAQDQSKIYGQSFAFDGTEFTSAGLLNSDSIGRVTLRSDGAAPTAGVAGGPYAITASEAIGAGLSNYSIRYENGQMTVTPAPLTITADDQSKIYGQSITFDGTEFTSTGLLNSDSIGRVTLSSDGAAPTAGVAGAPYAIAASDAAGSGLSNYSIRYADGAMTVTPASLSITPDDQSKIYGETFVFDGTEFSADGLVNNDRIGRVTMSSAGSGPRATVLGGPYRITASGASGTGLSNYDISYGSGQMAVTPARLVIIPDFIEKPYGQQYVFSGTEFSTEGLKNDDSVTRVRMSSPGAAERADRTLIRYEIVTSNAVGTGLSNYDIDYYDSSYEKFAITPIPLTITLNDQTKRQGESFTFTGQEYTAVGFKPWEGHPDIDIISDGAKPGANAAGSPYAIDGNPPYAWWVRNYDITFVPGKFTVTAQTPGPAFEDRIPRPVSIPAFDLPNPVDTMSLDMGAVLTIAAASPAAERAPASQVVIASRNAAEQTLDQVDQFSAILEVAANSCSQSDADVSRYLACLSDALDDFANKLDEISTDLPPAMGNVAEIIRDARRDIDASRSRATRRLAGATTAAERDSIRRDAVNEARAAVATASTEIRKAIALVRADDPELAQVQSATINRVAQAVDSVGIELSRSVGL</sequence>
<feature type="region of interest" description="Disordered" evidence="4">
    <location>
        <begin position="301"/>
        <end position="337"/>
    </location>
</feature>
<evidence type="ECO:0000313" key="7">
    <source>
        <dbReference type="Proteomes" id="UP000199344"/>
    </source>
</evidence>
<dbReference type="Gene3D" id="2.160.20.10">
    <property type="entry name" value="Single-stranded right-handed beta-helix, Pectin lyase-like"/>
    <property type="match status" value="1"/>
</dbReference>
<keyword evidence="3" id="KW-0732">Signal</keyword>
<dbReference type="RefSeq" id="WP_176805059.1">
    <property type="nucleotide sequence ID" value="NZ_FNAH01000007.1"/>
</dbReference>
<dbReference type="SMART" id="SM00912">
    <property type="entry name" value="Haemagg_act"/>
    <property type="match status" value="1"/>
</dbReference>
<dbReference type="NCBIfam" id="TIGR01901">
    <property type="entry name" value="adhes_NPXG"/>
    <property type="match status" value="1"/>
</dbReference>
<dbReference type="Pfam" id="PF18676">
    <property type="entry name" value="MBG_2"/>
    <property type="match status" value="5"/>
</dbReference>
<dbReference type="InterPro" id="IPR011050">
    <property type="entry name" value="Pectin_lyase_fold/virulence"/>
</dbReference>
<dbReference type="InterPro" id="IPR012334">
    <property type="entry name" value="Pectin_lyas_fold"/>
</dbReference>
<dbReference type="STRING" id="591205.SAMN05421538_1075"/>
<dbReference type="InterPro" id="IPR008638">
    <property type="entry name" value="FhaB/CdiA-like_TPS"/>
</dbReference>
<dbReference type="Proteomes" id="UP000199344">
    <property type="component" value="Unassembled WGS sequence"/>
</dbReference>
<evidence type="ECO:0000313" key="6">
    <source>
        <dbReference type="EMBL" id="SDE47111.1"/>
    </source>
</evidence>
<dbReference type="GO" id="GO:0005576">
    <property type="term" value="C:extracellular region"/>
    <property type="evidence" value="ECO:0007669"/>
    <property type="project" value="UniProtKB-SubCell"/>
</dbReference>
<feature type="domain" description="Filamentous haemagglutinin FhaB/tRNA nuclease CdiA-like TPS" evidence="5">
    <location>
        <begin position="41"/>
        <end position="155"/>
    </location>
</feature>
<evidence type="ECO:0000256" key="2">
    <source>
        <dbReference type="ARBA" id="ARBA00022525"/>
    </source>
</evidence>